<reference evidence="3 4" key="1">
    <citation type="submission" date="2023-10" db="EMBL/GenBank/DDBJ databases">
        <title>Glaciecola aquimarina strain GGW-M5 nov., isolated from a coastal seawater.</title>
        <authorList>
            <person name="Bayburt H."/>
            <person name="Kim J.M."/>
            <person name="Choi B.J."/>
            <person name="Jeon C.O."/>
        </authorList>
    </citation>
    <scope>NUCLEOTIDE SEQUENCE [LARGE SCALE GENOMIC DNA]</scope>
    <source>
        <strain evidence="3 4">KCTC 32108</strain>
    </source>
</reference>
<evidence type="ECO:0000256" key="1">
    <source>
        <dbReference type="SAM" id="SignalP"/>
    </source>
</evidence>
<protein>
    <submittedName>
        <fullName evidence="3">Phytase</fullName>
    </submittedName>
</protein>
<dbReference type="Gene3D" id="2.120.10.30">
    <property type="entry name" value="TolB, C-terminal domain"/>
    <property type="match status" value="2"/>
</dbReference>
<sequence>MKVMSLCFVVTAILMACQTSSYTAEGGSGSSQLVASTTELSITSGQQGAAKSAMPVTYQQQQFWLLTSETEGIRLVDSTGHILSTFAGNMELVDWRDNIQIAAQNYGLIATVDNNLGQVLILALDWQNKQLSLLHTLGKTSAQIETLCWYKKPQGHLSLFTADAVGMIEQRIIVDRNRHLLVDESVHQFIGAPQTKSCAVDDVSGALYVVEENIGVWRYAADPESELARELVTAVMPFGPLAGEVTHVDVLENGELLVSTPEQQGVWHIANTEQATATFIQLAGTEKPEVVHAHDNSTGLVLGVVDDESGVYLHSQVTFDVTPRAPSSNPIQNITAYAQTKPVDAYGDAADDPAIWLNVAKPEQSRILGTNKKQGLMLYDLQGQLLQQLNVGRVNNVDLRYGFKLGNNTFDLAAASNRSSNSISLFSIHSDSGELAFLSDIATDLGDVYGLCMYQDKEQYYVFINDTAGRYQQYLLVTVDNKIEGKLVREFQVPSQPEGCVADDASQQLYYGEESTGIWQVTAQPVAMPAKLIATTSETFVADVEGMEIYQMDGKRYLVASSQGNNSYGVFALEQDNRYLGSFRIDMDLQARVDGVSETDGLAITSQALGANLPDGLLVVQDGRNRLPVAPQNFKLVDGKWIKQLLNQWLQDK</sequence>
<keyword evidence="4" id="KW-1185">Reference proteome</keyword>
<dbReference type="InterPro" id="IPR003431">
    <property type="entry name" value="B-propeller_Phytase"/>
</dbReference>
<dbReference type="PROSITE" id="PS51257">
    <property type="entry name" value="PROKAR_LIPOPROTEIN"/>
    <property type="match status" value="1"/>
</dbReference>
<evidence type="ECO:0000259" key="2">
    <source>
        <dbReference type="PROSITE" id="PS51662"/>
    </source>
</evidence>
<dbReference type="InterPro" id="IPR011042">
    <property type="entry name" value="6-blade_b-propeller_TolB-like"/>
</dbReference>
<feature type="chain" id="PRO_5047022793" evidence="1">
    <location>
        <begin position="24"/>
        <end position="653"/>
    </location>
</feature>
<feature type="domain" description="BPP" evidence="2">
    <location>
        <begin position="324"/>
        <end position="646"/>
    </location>
</feature>
<feature type="domain" description="BPP" evidence="2">
    <location>
        <begin position="30"/>
        <end position="321"/>
    </location>
</feature>
<comment type="caution">
    <text evidence="3">The sequence shown here is derived from an EMBL/GenBank/DDBJ whole genome shotgun (WGS) entry which is preliminary data.</text>
</comment>
<dbReference type="Pfam" id="PF02333">
    <property type="entry name" value="Phytase"/>
    <property type="match status" value="2"/>
</dbReference>
<dbReference type="EMBL" id="JAWDIO010000002">
    <property type="protein sequence ID" value="MDU0355402.1"/>
    <property type="molecule type" value="Genomic_DNA"/>
</dbReference>
<keyword evidence="1" id="KW-0732">Signal</keyword>
<dbReference type="SUPFAM" id="SSF50956">
    <property type="entry name" value="Thermostable phytase (3-phytase)"/>
    <property type="match status" value="2"/>
</dbReference>
<evidence type="ECO:0000313" key="4">
    <source>
        <dbReference type="Proteomes" id="UP001247805"/>
    </source>
</evidence>
<dbReference type="PROSITE" id="PS51662">
    <property type="entry name" value="BP_PHYTASE"/>
    <property type="match status" value="2"/>
</dbReference>
<name>A0ABU3SZG4_9ALTE</name>
<organism evidence="3 4">
    <name type="scientific">Paraglaciecola aquimarina</name>
    <dbReference type="NCBI Taxonomy" id="1235557"/>
    <lineage>
        <taxon>Bacteria</taxon>
        <taxon>Pseudomonadati</taxon>
        <taxon>Pseudomonadota</taxon>
        <taxon>Gammaproteobacteria</taxon>
        <taxon>Alteromonadales</taxon>
        <taxon>Alteromonadaceae</taxon>
        <taxon>Paraglaciecola</taxon>
    </lineage>
</organism>
<dbReference type="RefSeq" id="WP_316026942.1">
    <property type="nucleotide sequence ID" value="NZ_JAWDIO010000002.1"/>
</dbReference>
<proteinExistence type="predicted"/>
<dbReference type="Proteomes" id="UP001247805">
    <property type="component" value="Unassembled WGS sequence"/>
</dbReference>
<accession>A0ABU3SZG4</accession>
<feature type="signal peptide" evidence="1">
    <location>
        <begin position="1"/>
        <end position="23"/>
    </location>
</feature>
<evidence type="ECO:0000313" key="3">
    <source>
        <dbReference type="EMBL" id="MDU0355402.1"/>
    </source>
</evidence>
<gene>
    <name evidence="3" type="ORF">RS130_17155</name>
</gene>